<dbReference type="InterPro" id="IPR006603">
    <property type="entry name" value="PQ-loop_rpt"/>
</dbReference>
<dbReference type="KEGG" id="cci:CC1G_00982"/>
<dbReference type="EMBL" id="AACS02000007">
    <property type="protein sequence ID" value="EAU90598.2"/>
    <property type="molecule type" value="Genomic_DNA"/>
</dbReference>
<dbReference type="RefSeq" id="XP_001831435.2">
    <property type="nucleotide sequence ID" value="XM_001831383.2"/>
</dbReference>
<dbReference type="Gene3D" id="1.20.1280.290">
    <property type="match status" value="1"/>
</dbReference>
<feature type="region of interest" description="Disordered" evidence="5">
    <location>
        <begin position="247"/>
        <end position="307"/>
    </location>
</feature>
<dbReference type="GeneID" id="6007907"/>
<dbReference type="VEuPathDB" id="FungiDB:CC1G_00982"/>
<keyword evidence="3 6" id="KW-1133">Transmembrane helix</keyword>
<keyword evidence="8" id="KW-1185">Reference proteome</keyword>
<dbReference type="InParanoid" id="A8N9A7"/>
<proteinExistence type="predicted"/>
<protein>
    <submittedName>
        <fullName evidence="7">PQ loop repeat protein</fullName>
    </submittedName>
</protein>
<evidence type="ECO:0000256" key="6">
    <source>
        <dbReference type="SAM" id="Phobius"/>
    </source>
</evidence>
<comment type="caution">
    <text evidence="7">The sequence shown here is derived from an EMBL/GenBank/DDBJ whole genome shotgun (WGS) entry which is preliminary data.</text>
</comment>
<evidence type="ECO:0000256" key="1">
    <source>
        <dbReference type="ARBA" id="ARBA00004141"/>
    </source>
</evidence>
<feature type="transmembrane region" description="Helical" evidence="6">
    <location>
        <begin position="78"/>
        <end position="97"/>
    </location>
</feature>
<keyword evidence="2 6" id="KW-0812">Transmembrane</keyword>
<name>A8N9A7_COPC7</name>
<feature type="compositionally biased region" description="Basic and acidic residues" evidence="5">
    <location>
        <begin position="197"/>
        <end position="212"/>
    </location>
</feature>
<feature type="transmembrane region" description="Helical" evidence="6">
    <location>
        <begin position="109"/>
        <end position="132"/>
    </location>
</feature>
<evidence type="ECO:0000256" key="3">
    <source>
        <dbReference type="ARBA" id="ARBA00022989"/>
    </source>
</evidence>
<feature type="region of interest" description="Disordered" evidence="5">
    <location>
        <begin position="185"/>
        <end position="230"/>
    </location>
</feature>
<dbReference type="HOGENOM" id="CLU_906184_0_0_1"/>
<dbReference type="Proteomes" id="UP000001861">
    <property type="component" value="Unassembled WGS sequence"/>
</dbReference>
<feature type="compositionally biased region" description="Basic and acidic residues" evidence="5">
    <location>
        <begin position="248"/>
        <end position="261"/>
    </location>
</feature>
<evidence type="ECO:0000256" key="2">
    <source>
        <dbReference type="ARBA" id="ARBA00022692"/>
    </source>
</evidence>
<evidence type="ECO:0000256" key="4">
    <source>
        <dbReference type="ARBA" id="ARBA00023136"/>
    </source>
</evidence>
<dbReference type="eggNOG" id="KOG2913">
    <property type="taxonomic scope" value="Eukaryota"/>
</dbReference>
<accession>A8N9A7</accession>
<dbReference type="Pfam" id="PF04193">
    <property type="entry name" value="PQ-loop"/>
    <property type="match status" value="1"/>
</dbReference>
<reference evidence="7 8" key="1">
    <citation type="journal article" date="2010" name="Proc. Natl. Acad. Sci. U.S.A.">
        <title>Insights into evolution of multicellular fungi from the assembled chromosomes of the mushroom Coprinopsis cinerea (Coprinus cinereus).</title>
        <authorList>
            <person name="Stajich J.E."/>
            <person name="Wilke S.K."/>
            <person name="Ahren D."/>
            <person name="Au C.H."/>
            <person name="Birren B.W."/>
            <person name="Borodovsky M."/>
            <person name="Burns C."/>
            <person name="Canback B."/>
            <person name="Casselton L.A."/>
            <person name="Cheng C.K."/>
            <person name="Deng J."/>
            <person name="Dietrich F.S."/>
            <person name="Fargo D.C."/>
            <person name="Farman M.L."/>
            <person name="Gathman A.C."/>
            <person name="Goldberg J."/>
            <person name="Guigo R."/>
            <person name="Hoegger P.J."/>
            <person name="Hooker J.B."/>
            <person name="Huggins A."/>
            <person name="James T.Y."/>
            <person name="Kamada T."/>
            <person name="Kilaru S."/>
            <person name="Kodira C."/>
            <person name="Kues U."/>
            <person name="Kupfer D."/>
            <person name="Kwan H.S."/>
            <person name="Lomsadze A."/>
            <person name="Li W."/>
            <person name="Lilly W.W."/>
            <person name="Ma L.J."/>
            <person name="Mackey A.J."/>
            <person name="Manning G."/>
            <person name="Martin F."/>
            <person name="Muraguchi H."/>
            <person name="Natvig D.O."/>
            <person name="Palmerini H."/>
            <person name="Ramesh M.A."/>
            <person name="Rehmeyer C.J."/>
            <person name="Roe B.A."/>
            <person name="Shenoy N."/>
            <person name="Stanke M."/>
            <person name="Ter-Hovhannisyan V."/>
            <person name="Tunlid A."/>
            <person name="Velagapudi R."/>
            <person name="Vision T.J."/>
            <person name="Zeng Q."/>
            <person name="Zolan M.E."/>
            <person name="Pukkila P.J."/>
        </authorList>
    </citation>
    <scope>NUCLEOTIDE SEQUENCE [LARGE SCALE GENOMIC DNA]</scope>
    <source>
        <strain evidence="8">Okayama-7 / 130 / ATCC MYA-4618 / FGSC 9003</strain>
    </source>
</reference>
<feature type="transmembrane region" description="Helical" evidence="6">
    <location>
        <begin position="15"/>
        <end position="38"/>
    </location>
</feature>
<feature type="transmembrane region" description="Helical" evidence="6">
    <location>
        <begin position="50"/>
        <end position="71"/>
    </location>
</feature>
<dbReference type="SMART" id="SM00679">
    <property type="entry name" value="CTNS"/>
    <property type="match status" value="1"/>
</dbReference>
<sequence length="307" mass="33535">MVNCQYYGHQRTRKVALFVTAAVVLLSAILELALVLAVRPIKNDHTKDMILQFCGIFASILIAVALFPQYWEIYKLKAVIGISLVFISIDILGGVFNDLSLVFKEEFDVIAACQYTVVVVLDSVIILAAGFFKVKDWRNRGSISARDDKTQQQTCRVEDLHSRTLSTADTTLSVSRLPSFHQAEVQVGDPALSEAGGKAEARRDSEGDRKEGASNGPVTGNSREKTRRVERAKDLVLAAHGPTAILELETRNDYGKNDNERSSGNPEQVTSPPPTSTGTVNANRKVRGRGCDASMGPEGLKARNMSL</sequence>
<gene>
    <name evidence="7" type="ORF">CC1G_00982</name>
</gene>
<dbReference type="OrthoDB" id="407617at2759"/>
<dbReference type="AlphaFoldDB" id="A8N9A7"/>
<evidence type="ECO:0000256" key="5">
    <source>
        <dbReference type="SAM" id="MobiDB-lite"/>
    </source>
</evidence>
<dbReference type="GO" id="GO:0016020">
    <property type="term" value="C:membrane"/>
    <property type="evidence" value="ECO:0007669"/>
    <property type="project" value="UniProtKB-SubCell"/>
</dbReference>
<evidence type="ECO:0000313" key="7">
    <source>
        <dbReference type="EMBL" id="EAU90598.2"/>
    </source>
</evidence>
<keyword evidence="4 6" id="KW-0472">Membrane</keyword>
<comment type="subcellular location">
    <subcellularLocation>
        <location evidence="1">Membrane</location>
        <topology evidence="1">Multi-pass membrane protein</topology>
    </subcellularLocation>
</comment>
<evidence type="ECO:0000313" key="8">
    <source>
        <dbReference type="Proteomes" id="UP000001861"/>
    </source>
</evidence>
<organism evidence="7 8">
    <name type="scientific">Coprinopsis cinerea (strain Okayama-7 / 130 / ATCC MYA-4618 / FGSC 9003)</name>
    <name type="common">Inky cap fungus</name>
    <name type="synonym">Hormographiella aspergillata</name>
    <dbReference type="NCBI Taxonomy" id="240176"/>
    <lineage>
        <taxon>Eukaryota</taxon>
        <taxon>Fungi</taxon>
        <taxon>Dikarya</taxon>
        <taxon>Basidiomycota</taxon>
        <taxon>Agaricomycotina</taxon>
        <taxon>Agaricomycetes</taxon>
        <taxon>Agaricomycetidae</taxon>
        <taxon>Agaricales</taxon>
        <taxon>Agaricineae</taxon>
        <taxon>Psathyrellaceae</taxon>
        <taxon>Coprinopsis</taxon>
    </lineage>
</organism>